<dbReference type="PANTHER" id="PTHR43656:SF2">
    <property type="entry name" value="BINDING OXIDOREDUCTASE, PUTATIVE (AFU_ORTHOLOGUE AFUA_2G08260)-RELATED"/>
    <property type="match status" value="1"/>
</dbReference>
<keyword evidence="5" id="KW-1185">Reference proteome</keyword>
<dbReference type="Pfam" id="PF00724">
    <property type="entry name" value="Oxidored_FMN"/>
    <property type="match status" value="1"/>
</dbReference>
<dbReference type="Gene3D" id="3.20.20.70">
    <property type="entry name" value="Aldolase class I"/>
    <property type="match status" value="1"/>
</dbReference>
<dbReference type="EMBL" id="JALIEA010000008">
    <property type="protein sequence ID" value="MCJ7857446.1"/>
    <property type="molecule type" value="Genomic_DNA"/>
</dbReference>
<comment type="caution">
    <text evidence="4">The sequence shown here is derived from an EMBL/GenBank/DDBJ whole genome shotgun (WGS) entry which is preliminary data.</text>
</comment>
<dbReference type="RefSeq" id="WP_244803196.1">
    <property type="nucleotide sequence ID" value="NZ_JALIEA010000008.1"/>
</dbReference>
<gene>
    <name evidence="4" type="ORF">MUN33_01765</name>
</gene>
<feature type="domain" description="NADH:flavin oxidoreductase/NADH oxidase N-terminal" evidence="3">
    <location>
        <begin position="5"/>
        <end position="343"/>
    </location>
</feature>
<dbReference type="AlphaFoldDB" id="A0A9X1WM02"/>
<proteinExistence type="predicted"/>
<reference evidence="4" key="1">
    <citation type="submission" date="2022-04" db="EMBL/GenBank/DDBJ databases">
        <title>Corynebacterium kalidii LD5P10.</title>
        <authorList>
            <person name="Sun J.Q."/>
        </authorList>
    </citation>
    <scope>NUCLEOTIDE SEQUENCE</scope>
    <source>
        <strain evidence="4">LD5P10</strain>
    </source>
</reference>
<dbReference type="CDD" id="cd04733">
    <property type="entry name" value="OYE_like_2_FMN"/>
    <property type="match status" value="1"/>
</dbReference>
<accession>A0A9X1WM02</accession>
<dbReference type="InterPro" id="IPR001155">
    <property type="entry name" value="OxRdtase_FMN_N"/>
</dbReference>
<evidence type="ECO:0000259" key="3">
    <source>
        <dbReference type="Pfam" id="PF00724"/>
    </source>
</evidence>
<evidence type="ECO:0000256" key="1">
    <source>
        <dbReference type="ARBA" id="ARBA00022630"/>
    </source>
</evidence>
<evidence type="ECO:0000313" key="5">
    <source>
        <dbReference type="Proteomes" id="UP001139207"/>
    </source>
</evidence>
<name>A0A9X1WM02_9CORY</name>
<dbReference type="GO" id="GO:0016491">
    <property type="term" value="F:oxidoreductase activity"/>
    <property type="evidence" value="ECO:0007669"/>
    <property type="project" value="UniProtKB-KW"/>
</dbReference>
<dbReference type="Proteomes" id="UP001139207">
    <property type="component" value="Unassembled WGS sequence"/>
</dbReference>
<dbReference type="InterPro" id="IPR013785">
    <property type="entry name" value="Aldolase_TIM"/>
</dbReference>
<dbReference type="PANTHER" id="PTHR43656">
    <property type="entry name" value="BINDING OXIDOREDUCTASE, PUTATIVE (AFU_ORTHOLOGUE AFUA_2G08260)-RELATED"/>
    <property type="match status" value="1"/>
</dbReference>
<keyword evidence="1" id="KW-0285">Flavoprotein</keyword>
<protein>
    <submittedName>
        <fullName evidence="4">NADH:flavin oxidoreductase/NADH oxidase family protein</fullName>
    </submittedName>
</protein>
<dbReference type="SUPFAM" id="SSF51395">
    <property type="entry name" value="FMN-linked oxidoreductases"/>
    <property type="match status" value="1"/>
</dbReference>
<dbReference type="InterPro" id="IPR051799">
    <property type="entry name" value="NADH_flavin_oxidoreductase"/>
</dbReference>
<evidence type="ECO:0000256" key="2">
    <source>
        <dbReference type="ARBA" id="ARBA00023002"/>
    </source>
</evidence>
<dbReference type="GO" id="GO:0010181">
    <property type="term" value="F:FMN binding"/>
    <property type="evidence" value="ECO:0007669"/>
    <property type="project" value="InterPro"/>
</dbReference>
<sequence>MSHPLFTPLTLPNGQVLPNRIAKAAMEERMAEPGQLPGTRLNALYRTWARGGAGLLITGNVMVHDAALTGPGGVVLDKDTPLEPYRQWATAAHSGGGKVWMQINHPGRQIQKNMPGVVWGPSATRVNTGRTSALFTVPEEMTGEQIKATVERFVETARQAERAGFDGVEIHAAHGYLLSQFLSPLSNSRTDDWGGSLHNRARLLLEITRRIRDAVSADTAVAVKLNSADFQRGGFDKDDARQVIAWLAPLGVDLVELSGGSYESPAMTGNPADGQDPRSAAREAYFLELAEDLVADSPVPLMVTGGITRRPVAEKVVDSGVAVVGIGTALSVNPDLPNEWKDGTAGTDTAVVLPATGIRDKALASAASMARVRHQLRRLSAGRPASTRTNALWAFGLEQVRDTVARRRYATWLKQRHPLA</sequence>
<organism evidence="4 5">
    <name type="scientific">Corynebacterium kalidii</name>
    <dbReference type="NCBI Taxonomy" id="2931982"/>
    <lineage>
        <taxon>Bacteria</taxon>
        <taxon>Bacillati</taxon>
        <taxon>Actinomycetota</taxon>
        <taxon>Actinomycetes</taxon>
        <taxon>Mycobacteriales</taxon>
        <taxon>Corynebacteriaceae</taxon>
        <taxon>Corynebacterium</taxon>
    </lineage>
</organism>
<evidence type="ECO:0000313" key="4">
    <source>
        <dbReference type="EMBL" id="MCJ7857446.1"/>
    </source>
</evidence>
<keyword evidence="2" id="KW-0560">Oxidoreductase</keyword>